<evidence type="ECO:0000256" key="1">
    <source>
        <dbReference type="SAM" id="MobiDB-lite"/>
    </source>
</evidence>
<organism evidence="2 3">
    <name type="scientific">Bombardia bombarda</name>
    <dbReference type="NCBI Taxonomy" id="252184"/>
    <lineage>
        <taxon>Eukaryota</taxon>
        <taxon>Fungi</taxon>
        <taxon>Dikarya</taxon>
        <taxon>Ascomycota</taxon>
        <taxon>Pezizomycotina</taxon>
        <taxon>Sordariomycetes</taxon>
        <taxon>Sordariomycetidae</taxon>
        <taxon>Sordariales</taxon>
        <taxon>Lasiosphaeriaceae</taxon>
        <taxon>Bombardia</taxon>
    </lineage>
</organism>
<feature type="compositionally biased region" description="Polar residues" evidence="1">
    <location>
        <begin position="71"/>
        <end position="80"/>
    </location>
</feature>
<feature type="region of interest" description="Disordered" evidence="1">
    <location>
        <begin position="70"/>
        <end position="134"/>
    </location>
</feature>
<dbReference type="AlphaFoldDB" id="A0AA39X0J5"/>
<dbReference type="EMBL" id="JAULSR010000003">
    <property type="protein sequence ID" value="KAK0624941.1"/>
    <property type="molecule type" value="Genomic_DNA"/>
</dbReference>
<feature type="compositionally biased region" description="Polar residues" evidence="1">
    <location>
        <begin position="115"/>
        <end position="126"/>
    </location>
</feature>
<name>A0AA39X0J5_9PEZI</name>
<feature type="compositionally biased region" description="Low complexity" evidence="1">
    <location>
        <begin position="89"/>
        <end position="103"/>
    </location>
</feature>
<dbReference type="Proteomes" id="UP001174934">
    <property type="component" value="Unassembled WGS sequence"/>
</dbReference>
<accession>A0AA39X0J5</accession>
<comment type="caution">
    <text evidence="2">The sequence shown here is derived from an EMBL/GenBank/DDBJ whole genome shotgun (WGS) entry which is preliminary data.</text>
</comment>
<keyword evidence="3" id="KW-1185">Reference proteome</keyword>
<proteinExistence type="predicted"/>
<gene>
    <name evidence="2" type="ORF">B0T17DRAFT_256922</name>
</gene>
<reference evidence="2" key="1">
    <citation type="submission" date="2023-06" db="EMBL/GenBank/DDBJ databases">
        <title>Genome-scale phylogeny and comparative genomics of the fungal order Sordariales.</title>
        <authorList>
            <consortium name="Lawrence Berkeley National Laboratory"/>
            <person name="Hensen N."/>
            <person name="Bonometti L."/>
            <person name="Westerberg I."/>
            <person name="Brannstrom I.O."/>
            <person name="Guillou S."/>
            <person name="Cros-Aarteil S."/>
            <person name="Calhoun S."/>
            <person name="Haridas S."/>
            <person name="Kuo A."/>
            <person name="Mondo S."/>
            <person name="Pangilinan J."/>
            <person name="Riley R."/>
            <person name="LaButti K."/>
            <person name="Andreopoulos B."/>
            <person name="Lipzen A."/>
            <person name="Chen C."/>
            <person name="Yanf M."/>
            <person name="Daum C."/>
            <person name="Ng V."/>
            <person name="Clum A."/>
            <person name="Steindorff A."/>
            <person name="Ohm R."/>
            <person name="Martin F."/>
            <person name="Silar P."/>
            <person name="Natvig D."/>
            <person name="Lalanne C."/>
            <person name="Gautier V."/>
            <person name="Ament-velasquez S.L."/>
            <person name="Kruys A."/>
            <person name="Hutchinson M.I."/>
            <person name="Powell A.J."/>
            <person name="Barry K."/>
            <person name="Miller A.N."/>
            <person name="Grigoriev I.V."/>
            <person name="Debuchy R."/>
            <person name="Gladieux P."/>
            <person name="Thoren M.H."/>
            <person name="Johannesson H."/>
        </authorList>
    </citation>
    <scope>NUCLEOTIDE SEQUENCE</scope>
    <source>
        <strain evidence="2">SMH3391-2</strain>
    </source>
</reference>
<protein>
    <submittedName>
        <fullName evidence="2">Uncharacterized protein</fullName>
    </submittedName>
</protein>
<evidence type="ECO:0000313" key="2">
    <source>
        <dbReference type="EMBL" id="KAK0624941.1"/>
    </source>
</evidence>
<sequence length="208" mass="22139">MPCRSSVSILSGRKNALLSYSPPSRSPSSSGGSRRPTRISYTYLVSSSVMSHSLSHFILNSSTAIPEGGSNAANLSQKKVSTCKRRRPSVGMSSASDASAVSSESRDDSSCCVSTEMTRPRTTPSTIRHAPSVDTSEPPVMVTCCGIELVVVSDSSPSIDEWKVVQSGTHDGAPSPIPLHDDRINSSESVFCSRNTVHWWNTCATDAL</sequence>
<evidence type="ECO:0000313" key="3">
    <source>
        <dbReference type="Proteomes" id="UP001174934"/>
    </source>
</evidence>